<organism evidence="1 2">
    <name type="scientific">Smallanthus sonchifolius</name>
    <dbReference type="NCBI Taxonomy" id="185202"/>
    <lineage>
        <taxon>Eukaryota</taxon>
        <taxon>Viridiplantae</taxon>
        <taxon>Streptophyta</taxon>
        <taxon>Embryophyta</taxon>
        <taxon>Tracheophyta</taxon>
        <taxon>Spermatophyta</taxon>
        <taxon>Magnoliopsida</taxon>
        <taxon>eudicotyledons</taxon>
        <taxon>Gunneridae</taxon>
        <taxon>Pentapetalae</taxon>
        <taxon>asterids</taxon>
        <taxon>campanulids</taxon>
        <taxon>Asterales</taxon>
        <taxon>Asteraceae</taxon>
        <taxon>Asteroideae</taxon>
        <taxon>Heliantheae alliance</taxon>
        <taxon>Millerieae</taxon>
        <taxon>Smallanthus</taxon>
    </lineage>
</organism>
<proteinExistence type="predicted"/>
<keyword evidence="2" id="KW-1185">Reference proteome</keyword>
<dbReference type="Proteomes" id="UP001056120">
    <property type="component" value="Linkage Group LG20"/>
</dbReference>
<reference evidence="1 2" key="2">
    <citation type="journal article" date="2022" name="Mol. Ecol. Resour.">
        <title>The genomes of chicory, endive, great burdock and yacon provide insights into Asteraceae paleo-polyploidization history and plant inulin production.</title>
        <authorList>
            <person name="Fan W."/>
            <person name="Wang S."/>
            <person name="Wang H."/>
            <person name="Wang A."/>
            <person name="Jiang F."/>
            <person name="Liu H."/>
            <person name="Zhao H."/>
            <person name="Xu D."/>
            <person name="Zhang Y."/>
        </authorList>
    </citation>
    <scope>NUCLEOTIDE SEQUENCE [LARGE SCALE GENOMIC DNA]</scope>
    <source>
        <strain evidence="2">cv. Yunnan</strain>
        <tissue evidence="1">Leaves</tissue>
    </source>
</reference>
<reference evidence="2" key="1">
    <citation type="journal article" date="2022" name="Mol. Ecol. Resour.">
        <title>The genomes of chicory, endive, great burdock and yacon provide insights into Asteraceae palaeo-polyploidization history and plant inulin production.</title>
        <authorList>
            <person name="Fan W."/>
            <person name="Wang S."/>
            <person name="Wang H."/>
            <person name="Wang A."/>
            <person name="Jiang F."/>
            <person name="Liu H."/>
            <person name="Zhao H."/>
            <person name="Xu D."/>
            <person name="Zhang Y."/>
        </authorList>
    </citation>
    <scope>NUCLEOTIDE SEQUENCE [LARGE SCALE GENOMIC DNA]</scope>
    <source>
        <strain evidence="2">cv. Yunnan</strain>
    </source>
</reference>
<sequence>MSGHKTKDCYKKKPNTCFEYGEAGHIKSYCPKLKKPEGTGPKPAEGVKKNARAFVLYTHEAAGHVILARLLPMTLAGFDIVQGMDSLASNQARILCDKKAIELHSPQGNTITVMVINYPTLLE</sequence>
<comment type="caution">
    <text evidence="1">The sequence shown here is derived from an EMBL/GenBank/DDBJ whole genome shotgun (WGS) entry which is preliminary data.</text>
</comment>
<dbReference type="EMBL" id="CM042037">
    <property type="protein sequence ID" value="KAI3742535.1"/>
    <property type="molecule type" value="Genomic_DNA"/>
</dbReference>
<accession>A0ACB9D7V8</accession>
<evidence type="ECO:0000313" key="1">
    <source>
        <dbReference type="EMBL" id="KAI3742535.1"/>
    </source>
</evidence>
<gene>
    <name evidence="1" type="ORF">L1987_60220</name>
</gene>
<name>A0ACB9D7V8_9ASTR</name>
<evidence type="ECO:0000313" key="2">
    <source>
        <dbReference type="Proteomes" id="UP001056120"/>
    </source>
</evidence>
<protein>
    <submittedName>
        <fullName evidence="1">Uncharacterized protein</fullName>
    </submittedName>
</protein>